<dbReference type="SUPFAM" id="SSF103506">
    <property type="entry name" value="Mitochondrial carrier"/>
    <property type="match status" value="1"/>
</dbReference>
<keyword evidence="7" id="KW-0472">Membrane</keyword>
<dbReference type="Proteomes" id="UP000095283">
    <property type="component" value="Unplaced"/>
</dbReference>
<evidence type="ECO:0000256" key="2">
    <source>
        <dbReference type="ARBA" id="ARBA00022692"/>
    </source>
</evidence>
<proteinExistence type="predicted"/>
<comment type="subcellular location">
    <subcellularLocation>
        <location evidence="1">Mitochondrion outer membrane</location>
        <topology evidence="1">Multi-pass membrane protein</topology>
    </subcellularLocation>
</comment>
<keyword evidence="2" id="KW-0812">Transmembrane</keyword>
<dbReference type="AlphaFoldDB" id="A0A1I7XT05"/>
<evidence type="ECO:0000256" key="7">
    <source>
        <dbReference type="ARBA" id="ARBA00023136"/>
    </source>
</evidence>
<organism evidence="8 9">
    <name type="scientific">Heterorhabditis bacteriophora</name>
    <name type="common">Entomopathogenic nematode worm</name>
    <dbReference type="NCBI Taxonomy" id="37862"/>
    <lineage>
        <taxon>Eukaryota</taxon>
        <taxon>Metazoa</taxon>
        <taxon>Ecdysozoa</taxon>
        <taxon>Nematoda</taxon>
        <taxon>Chromadorea</taxon>
        <taxon>Rhabditida</taxon>
        <taxon>Rhabditina</taxon>
        <taxon>Rhabditomorpha</taxon>
        <taxon>Strongyloidea</taxon>
        <taxon>Heterorhabditidae</taxon>
        <taxon>Heterorhabditis</taxon>
    </lineage>
</organism>
<keyword evidence="8" id="KW-1185">Reference proteome</keyword>
<name>A0A1I7XT05_HETBA</name>
<dbReference type="PANTHER" id="PTHR10780">
    <property type="entry name" value="MITOCHONDRIAL CARRIER HOMOLOG"/>
    <property type="match status" value="1"/>
</dbReference>
<dbReference type="GO" id="GO:0005741">
    <property type="term" value="C:mitochondrial outer membrane"/>
    <property type="evidence" value="ECO:0007669"/>
    <property type="project" value="UniProtKB-SubCell"/>
</dbReference>
<evidence type="ECO:0000313" key="9">
    <source>
        <dbReference type="WBParaSite" id="Hba_20950"/>
    </source>
</evidence>
<evidence type="ECO:0000313" key="8">
    <source>
        <dbReference type="Proteomes" id="UP000095283"/>
    </source>
</evidence>
<dbReference type="WBParaSite" id="Hba_20950">
    <property type="protein sequence ID" value="Hba_20950"/>
    <property type="gene ID" value="Hba_20950"/>
</dbReference>
<sequence>MAADNANHGQFLGMNEEEEAFAKGLAAKALLTSAVYPLTCVKTLIQLGHEPFPLSTGKTLIVAGRNAYFLPNVFSYARQLANLHDMGVLFTGLDSAIFSLIVQGVTSYHTSKYIDKYYPTVGGAPENINAEEKLMTLQNLTEHQSFKRHMRSAIRDSAVRIVAVTAARPLTGIGLVPQIIGELIVIWGVHTLTYAADRMLVKSGMYENNDDKGKKDVEEVRKFINTAIPFVTNSFGYPYAVVSTVMAVAGSGLAVSFLPYTPSFVNWHNAWDYLRPHGLKRGARLFFREQTGAVSVGSDQQLYASNKHFF</sequence>
<dbReference type="Gene3D" id="1.50.40.10">
    <property type="entry name" value="Mitochondrial carrier domain"/>
    <property type="match status" value="1"/>
</dbReference>
<keyword evidence="4" id="KW-1000">Mitochondrion outer membrane</keyword>
<accession>A0A1I7XT05</accession>
<evidence type="ECO:0000256" key="1">
    <source>
        <dbReference type="ARBA" id="ARBA00004374"/>
    </source>
</evidence>
<dbReference type="InterPro" id="IPR023395">
    <property type="entry name" value="MCP_dom_sf"/>
</dbReference>
<dbReference type="PANTHER" id="PTHR10780:SF18">
    <property type="entry name" value="LD43650P"/>
    <property type="match status" value="1"/>
</dbReference>
<keyword evidence="3" id="KW-0677">Repeat</keyword>
<evidence type="ECO:0000256" key="6">
    <source>
        <dbReference type="ARBA" id="ARBA00023128"/>
    </source>
</evidence>
<protein>
    <submittedName>
        <fullName evidence="9">Mitochondrial carrier protein</fullName>
    </submittedName>
</protein>
<keyword evidence="6" id="KW-0496">Mitochondrion</keyword>
<evidence type="ECO:0000256" key="5">
    <source>
        <dbReference type="ARBA" id="ARBA00022989"/>
    </source>
</evidence>
<keyword evidence="5" id="KW-1133">Transmembrane helix</keyword>
<evidence type="ECO:0000256" key="4">
    <source>
        <dbReference type="ARBA" id="ARBA00022787"/>
    </source>
</evidence>
<evidence type="ECO:0000256" key="3">
    <source>
        <dbReference type="ARBA" id="ARBA00022737"/>
    </source>
</evidence>
<reference evidence="9" key="1">
    <citation type="submission" date="2016-11" db="UniProtKB">
        <authorList>
            <consortium name="WormBaseParasite"/>
        </authorList>
    </citation>
    <scope>IDENTIFICATION</scope>
</reference>